<proteinExistence type="predicted"/>
<dbReference type="AlphaFoldDB" id="A0A2A5JPJ6"/>
<evidence type="ECO:0000313" key="2">
    <source>
        <dbReference type="Proteomes" id="UP000228621"/>
    </source>
</evidence>
<dbReference type="EMBL" id="NKHF01000056">
    <property type="protein sequence ID" value="PCK31355.1"/>
    <property type="molecule type" value="Genomic_DNA"/>
</dbReference>
<dbReference type="RefSeq" id="WP_099642462.1">
    <property type="nucleotide sequence ID" value="NZ_NKHF01000056.1"/>
</dbReference>
<reference evidence="2" key="1">
    <citation type="journal article" date="2019" name="Genome Announc.">
        <title>Draft Genome Sequence of Pseudoalteromonas piscicida Strain 36Y ROTHPW, an Hypersaline Seawater Isolate from the South Coast of Sonora, Mexico.</title>
        <authorList>
            <person name="Sanchez-Diaz R."/>
            <person name="Molina-Garza Z.J."/>
            <person name="Cruz-Suarez L.E."/>
            <person name="Selvin J."/>
            <person name="Kiran G.S."/>
            <person name="Ibarra-Gamez J.C."/>
            <person name="Gomez-Gil B."/>
            <person name="Galaviz-Silva L."/>
        </authorList>
    </citation>
    <scope>NUCLEOTIDE SEQUENCE [LARGE SCALE GENOMIC DNA]</scope>
    <source>
        <strain evidence="2">36Y_RITHPW</strain>
    </source>
</reference>
<comment type="caution">
    <text evidence="1">The sequence shown here is derived from an EMBL/GenBank/DDBJ whole genome shotgun (WGS) entry which is preliminary data.</text>
</comment>
<evidence type="ECO:0000313" key="1">
    <source>
        <dbReference type="EMBL" id="PCK31355.1"/>
    </source>
</evidence>
<sequence length="172" mass="19415">MKSLIDSNTIYFTGESGELSSVLSPWQAKISSGNQAYKSQAFLRARDEYYAALSLATRILDEFLLCQKDSVVMNAIEHSLPAVVVSAHNLADTFIALEQPKRACQQLISVHFKIHAVYCQFDTELAPLALHHLHKTRQALIHFAQRYPHLPELVHQINDALLRTHLHAPVLH</sequence>
<dbReference type="Proteomes" id="UP000228621">
    <property type="component" value="Unassembled WGS sequence"/>
</dbReference>
<accession>A0A2A5JPJ6</accession>
<dbReference type="OrthoDB" id="6296216at2"/>
<keyword evidence="2" id="KW-1185">Reference proteome</keyword>
<name>A0A2A5JPJ6_PSEO7</name>
<protein>
    <submittedName>
        <fullName evidence="1">Uncharacterized protein</fullName>
    </submittedName>
</protein>
<organism evidence="1 2">
    <name type="scientific">Pseudoalteromonas piscicida</name>
    <dbReference type="NCBI Taxonomy" id="43662"/>
    <lineage>
        <taxon>Bacteria</taxon>
        <taxon>Pseudomonadati</taxon>
        <taxon>Pseudomonadota</taxon>
        <taxon>Gammaproteobacteria</taxon>
        <taxon>Alteromonadales</taxon>
        <taxon>Pseudoalteromonadaceae</taxon>
        <taxon>Pseudoalteromonas</taxon>
    </lineage>
</organism>
<gene>
    <name evidence="1" type="ORF">CEX98_12815</name>
</gene>